<dbReference type="PANTHER" id="PTHR43792">
    <property type="entry name" value="GNAT FAMILY, PUTATIVE (AFU_ORTHOLOGUE AFUA_3G00765)-RELATED-RELATED"/>
    <property type="match status" value="1"/>
</dbReference>
<protein>
    <submittedName>
        <fullName evidence="2">RimJ/RimL family protein N-acetyltransferase</fullName>
    </submittedName>
</protein>
<dbReference type="InterPro" id="IPR000182">
    <property type="entry name" value="GNAT_dom"/>
</dbReference>
<dbReference type="AlphaFoldDB" id="A0A7X0TSZ8"/>
<dbReference type="SUPFAM" id="SSF55729">
    <property type="entry name" value="Acyl-CoA N-acyltransferases (Nat)"/>
    <property type="match status" value="1"/>
</dbReference>
<dbReference type="GO" id="GO:0016747">
    <property type="term" value="F:acyltransferase activity, transferring groups other than amino-acyl groups"/>
    <property type="evidence" value="ECO:0007669"/>
    <property type="project" value="InterPro"/>
</dbReference>
<dbReference type="EMBL" id="JACHHU010000006">
    <property type="protein sequence ID" value="MBB6542624.1"/>
    <property type="molecule type" value="Genomic_DNA"/>
</dbReference>
<dbReference type="Pfam" id="PF13302">
    <property type="entry name" value="Acetyltransf_3"/>
    <property type="match status" value="1"/>
</dbReference>
<dbReference type="PROSITE" id="PS51186">
    <property type="entry name" value="GNAT"/>
    <property type="match status" value="1"/>
</dbReference>
<name>A0A7X0TSZ8_9GAMM</name>
<gene>
    <name evidence="2" type="ORF">HNQ55_001123</name>
</gene>
<sequence length="170" mass="19351">MTIIHQTARLTIRQFNDDDAAFILRLLNEPSFLKNIGDKKVRTINDAKRYLNTGPLASYQAYGFGLCMVELTKAKEPIGMCGLIKRPELSLPDLGYAYLPKFWRMGYAKEAATAVLNNAKQQYNLTKIAAITSLENESSIHLLNALGFEQLRIVALYKKTPDSRYFEYYT</sequence>
<dbReference type="RefSeq" id="WP_184423448.1">
    <property type="nucleotide sequence ID" value="NZ_AP027362.1"/>
</dbReference>
<evidence type="ECO:0000259" key="1">
    <source>
        <dbReference type="PROSITE" id="PS51186"/>
    </source>
</evidence>
<organism evidence="2 3">
    <name type="scientific">Thalassotalea piscium</name>
    <dbReference type="NCBI Taxonomy" id="1230533"/>
    <lineage>
        <taxon>Bacteria</taxon>
        <taxon>Pseudomonadati</taxon>
        <taxon>Pseudomonadota</taxon>
        <taxon>Gammaproteobacteria</taxon>
        <taxon>Alteromonadales</taxon>
        <taxon>Colwelliaceae</taxon>
        <taxon>Thalassotalea</taxon>
    </lineage>
</organism>
<dbReference type="PANTHER" id="PTHR43792:SF1">
    <property type="entry name" value="N-ACETYLTRANSFERASE DOMAIN-CONTAINING PROTEIN"/>
    <property type="match status" value="1"/>
</dbReference>
<dbReference type="Gene3D" id="3.40.630.30">
    <property type="match status" value="1"/>
</dbReference>
<evidence type="ECO:0000313" key="2">
    <source>
        <dbReference type="EMBL" id="MBB6542624.1"/>
    </source>
</evidence>
<dbReference type="Proteomes" id="UP000537141">
    <property type="component" value="Unassembled WGS sequence"/>
</dbReference>
<proteinExistence type="predicted"/>
<comment type="caution">
    <text evidence="2">The sequence shown here is derived from an EMBL/GenBank/DDBJ whole genome shotgun (WGS) entry which is preliminary data.</text>
</comment>
<evidence type="ECO:0000313" key="3">
    <source>
        <dbReference type="Proteomes" id="UP000537141"/>
    </source>
</evidence>
<keyword evidence="2" id="KW-0808">Transferase</keyword>
<keyword evidence="3" id="KW-1185">Reference proteome</keyword>
<dbReference type="InterPro" id="IPR051531">
    <property type="entry name" value="N-acetyltransferase"/>
</dbReference>
<accession>A0A7X0TSZ8</accession>
<feature type="domain" description="N-acetyltransferase" evidence="1">
    <location>
        <begin position="10"/>
        <end position="170"/>
    </location>
</feature>
<reference evidence="2 3" key="1">
    <citation type="submission" date="2020-08" db="EMBL/GenBank/DDBJ databases">
        <title>Genomic Encyclopedia of Type Strains, Phase IV (KMG-IV): sequencing the most valuable type-strain genomes for metagenomic binning, comparative biology and taxonomic classification.</title>
        <authorList>
            <person name="Goeker M."/>
        </authorList>
    </citation>
    <scope>NUCLEOTIDE SEQUENCE [LARGE SCALE GENOMIC DNA]</scope>
    <source>
        <strain evidence="2 3">DSM 26287</strain>
    </source>
</reference>
<dbReference type="InterPro" id="IPR016181">
    <property type="entry name" value="Acyl_CoA_acyltransferase"/>
</dbReference>